<feature type="domain" description="Acyl-CoA dehydrogenase/oxidase N-terminal" evidence="6">
    <location>
        <begin position="33"/>
        <end position="140"/>
    </location>
</feature>
<dbReference type="InterPro" id="IPR009100">
    <property type="entry name" value="AcylCoA_DH/oxidase_NM_dom_sf"/>
</dbReference>
<evidence type="ECO:0000313" key="7">
    <source>
        <dbReference type="EMBL" id="GEJ58365.1"/>
    </source>
</evidence>
<keyword evidence="8" id="KW-1185">Reference proteome</keyword>
<dbReference type="Gene3D" id="1.10.540.10">
    <property type="entry name" value="Acyl-CoA dehydrogenase/oxidase, N-terminal domain"/>
    <property type="match status" value="1"/>
</dbReference>
<evidence type="ECO:0000256" key="2">
    <source>
        <dbReference type="ARBA" id="ARBA00009347"/>
    </source>
</evidence>
<feature type="domain" description="Acyl-CoA dehydrogenase/oxidase C-terminal" evidence="5">
    <location>
        <begin position="445"/>
        <end position="505"/>
    </location>
</feature>
<accession>A0A7I9VPP5</accession>
<dbReference type="SUPFAM" id="SSF47203">
    <property type="entry name" value="Acyl-CoA dehydrogenase C-terminal domain-like"/>
    <property type="match status" value="1"/>
</dbReference>
<evidence type="ECO:0000313" key="8">
    <source>
        <dbReference type="Proteomes" id="UP000503640"/>
    </source>
</evidence>
<dbReference type="PANTHER" id="PTHR43884">
    <property type="entry name" value="ACYL-COA DEHYDROGENASE"/>
    <property type="match status" value="1"/>
</dbReference>
<dbReference type="Pfam" id="PF02771">
    <property type="entry name" value="Acyl-CoA_dh_N"/>
    <property type="match status" value="1"/>
</dbReference>
<reference evidence="8" key="1">
    <citation type="journal article" date="2020" name="Appl. Environ. Microbiol.">
        <title>Diazotrophic Anaeromyxobacter Isolates from Soils.</title>
        <authorList>
            <person name="Masuda Y."/>
            <person name="Yamanaka H."/>
            <person name="Xu Z.X."/>
            <person name="Shiratori Y."/>
            <person name="Aono T."/>
            <person name="Amachi S."/>
            <person name="Senoo K."/>
            <person name="Itoh H."/>
        </authorList>
    </citation>
    <scope>NUCLEOTIDE SEQUENCE [LARGE SCALE GENOMIC DNA]</scope>
    <source>
        <strain evidence="8">R267</strain>
    </source>
</reference>
<dbReference type="Gene3D" id="1.20.140.10">
    <property type="entry name" value="Butyryl-CoA Dehydrogenase, subunit A, domain 3"/>
    <property type="match status" value="1"/>
</dbReference>
<evidence type="ECO:0000259" key="6">
    <source>
        <dbReference type="Pfam" id="PF02771"/>
    </source>
</evidence>
<evidence type="ECO:0000256" key="1">
    <source>
        <dbReference type="ARBA" id="ARBA00001974"/>
    </source>
</evidence>
<gene>
    <name evidence="7" type="ORF">AMYX_31060</name>
</gene>
<evidence type="ECO:0000256" key="3">
    <source>
        <dbReference type="ARBA" id="ARBA00022630"/>
    </source>
</evidence>
<dbReference type="EMBL" id="BJTG01000007">
    <property type="protein sequence ID" value="GEJ58365.1"/>
    <property type="molecule type" value="Genomic_DNA"/>
</dbReference>
<dbReference type="InterPro" id="IPR036250">
    <property type="entry name" value="AcylCo_DH-like_C"/>
</dbReference>
<sequence>MAVPAALVSETLSTLPGDDVRSVMWRLEGRYDLQMLIQSVRQVARGPVARLVAEGARSSHDWTEQKNALLEHYDACGATGVFMEPHQGGFLEGPKNLAMALVAFELAWVDAGAATGALAGHLGLSPIHERGTQEQQDRYMSLSAPAAPGEDRKPWRGAFALTEPIPYVGVDTGMLGGKVSVARWEPGQEPVLKVEKRGRFITNMGFANFVTAAVDSADERIKGTCMVILEEGDPGTFDRGTPTKKLVHQLSSTSDPIFSLEVPASRIVGGYSVKDGVIVPRWSHDEIIAAVFKHTRVPVGVMTAAKLLSAVEPVIRYQRGRFRGAQQARPGSPRYDLGLQVREDVLHRLVDVWATGEAAASLGFSTSRLFDELDPLEKVKFQTLQEKGITGRAELRYFKDVNARAVELVKLRAKPEAERDAARVAELEADPLVRYAILDSAGAVLCPATKLWNTGHGATVMREAVALMGGYGITEDCPGFLGHKWMDAQLEATYEGPEAVQRRQLSVCMQNEVFLAQLDAWTKELRHIASERPDTGACNLASAFVLWRYTYDHLQVATDATGQKLYQGPRQGVTFALSDALAWLMAARSLVLDVVELEQKGAENAVLAEGLPGLVRFYQDLSHVQCARASGEVGRICAELVYGYNKHPEWNADAQQACWEARELDELEDLIPGIGSCAKDVIEAGGGHPDKAGPCAHCSSVADFAALRMKLDQCLTGARLAKDRAAEALSKVMIPEALDYPV</sequence>
<comment type="caution">
    <text evidence="7">The sequence shown here is derived from an EMBL/GenBank/DDBJ whole genome shotgun (WGS) entry which is preliminary data.</text>
</comment>
<dbReference type="RefSeq" id="WP_176066835.1">
    <property type="nucleotide sequence ID" value="NZ_BJTG01000007.1"/>
</dbReference>
<name>A0A7I9VPP5_9BACT</name>
<dbReference type="InterPro" id="IPR037069">
    <property type="entry name" value="AcylCoA_DH/ox_N_sf"/>
</dbReference>
<evidence type="ECO:0000256" key="4">
    <source>
        <dbReference type="ARBA" id="ARBA00022827"/>
    </source>
</evidence>
<dbReference type="Pfam" id="PF00441">
    <property type="entry name" value="Acyl-CoA_dh_1"/>
    <property type="match status" value="1"/>
</dbReference>
<dbReference type="GO" id="GO:0003995">
    <property type="term" value="F:acyl-CoA dehydrogenase activity"/>
    <property type="evidence" value="ECO:0007669"/>
    <property type="project" value="TreeGrafter"/>
</dbReference>
<comment type="cofactor">
    <cofactor evidence="1">
        <name>FAD</name>
        <dbReference type="ChEBI" id="CHEBI:57692"/>
    </cofactor>
</comment>
<keyword evidence="3" id="KW-0285">Flavoprotein</keyword>
<dbReference type="AlphaFoldDB" id="A0A7I9VPP5"/>
<dbReference type="PANTHER" id="PTHR43884:SF12">
    <property type="entry name" value="ISOVALERYL-COA DEHYDROGENASE, MITOCHONDRIAL-RELATED"/>
    <property type="match status" value="1"/>
</dbReference>
<evidence type="ECO:0008006" key="9">
    <source>
        <dbReference type="Google" id="ProtNLM"/>
    </source>
</evidence>
<evidence type="ECO:0000259" key="5">
    <source>
        <dbReference type="Pfam" id="PF00441"/>
    </source>
</evidence>
<keyword evidence="4" id="KW-0274">FAD</keyword>
<dbReference type="Proteomes" id="UP000503640">
    <property type="component" value="Unassembled WGS sequence"/>
</dbReference>
<dbReference type="InterPro" id="IPR013786">
    <property type="entry name" value="AcylCoA_DH/ox_N"/>
</dbReference>
<comment type="similarity">
    <text evidence="2">Belongs to the acyl-CoA dehydrogenase family.</text>
</comment>
<proteinExistence type="inferred from homology"/>
<dbReference type="InterPro" id="IPR009075">
    <property type="entry name" value="AcylCo_DH/oxidase_C"/>
</dbReference>
<dbReference type="GO" id="GO:0050660">
    <property type="term" value="F:flavin adenine dinucleotide binding"/>
    <property type="evidence" value="ECO:0007669"/>
    <property type="project" value="InterPro"/>
</dbReference>
<protein>
    <recommendedName>
        <fullName evidence="9">Acyl-CoA dehydrogenase</fullName>
    </recommendedName>
</protein>
<dbReference type="SUPFAM" id="SSF56645">
    <property type="entry name" value="Acyl-CoA dehydrogenase NM domain-like"/>
    <property type="match status" value="1"/>
</dbReference>
<organism evidence="7 8">
    <name type="scientific">Anaeromyxobacter diazotrophicus</name>
    <dbReference type="NCBI Taxonomy" id="2590199"/>
    <lineage>
        <taxon>Bacteria</taxon>
        <taxon>Pseudomonadati</taxon>
        <taxon>Myxococcota</taxon>
        <taxon>Myxococcia</taxon>
        <taxon>Myxococcales</taxon>
        <taxon>Cystobacterineae</taxon>
        <taxon>Anaeromyxobacteraceae</taxon>
        <taxon>Anaeromyxobacter</taxon>
    </lineage>
</organism>